<evidence type="ECO:0000256" key="5">
    <source>
        <dbReference type="ARBA" id="ARBA00022777"/>
    </source>
</evidence>
<evidence type="ECO:0000313" key="11">
    <source>
        <dbReference type="Proteomes" id="UP000094526"/>
    </source>
</evidence>
<comment type="catalytic activity">
    <reaction evidence="8">
        <text>L-seryl-[protein] + ATP = O-phospho-L-seryl-[protein] + ADP + H(+)</text>
        <dbReference type="Rhea" id="RHEA:17989"/>
        <dbReference type="Rhea" id="RHEA-COMP:9863"/>
        <dbReference type="Rhea" id="RHEA-COMP:11604"/>
        <dbReference type="ChEBI" id="CHEBI:15378"/>
        <dbReference type="ChEBI" id="CHEBI:29999"/>
        <dbReference type="ChEBI" id="CHEBI:30616"/>
        <dbReference type="ChEBI" id="CHEBI:83421"/>
        <dbReference type="ChEBI" id="CHEBI:456216"/>
        <dbReference type="EC" id="2.7.11.1"/>
    </reaction>
</comment>
<keyword evidence="4" id="KW-0547">Nucleotide-binding</keyword>
<dbReference type="SMART" id="SM00220">
    <property type="entry name" value="S_TKc"/>
    <property type="match status" value="1"/>
</dbReference>
<dbReference type="PANTHER" id="PTHR47634:SF9">
    <property type="entry name" value="PROTEIN KINASE DOMAIN-CONTAINING PROTEIN-RELATED"/>
    <property type="match status" value="1"/>
</dbReference>
<evidence type="ECO:0000256" key="6">
    <source>
        <dbReference type="ARBA" id="ARBA00022840"/>
    </source>
</evidence>
<dbReference type="InterPro" id="IPR011009">
    <property type="entry name" value="Kinase-like_dom_sf"/>
</dbReference>
<dbReference type="Gene3D" id="1.10.510.10">
    <property type="entry name" value="Transferase(Phosphotransferase) domain 1"/>
    <property type="match status" value="1"/>
</dbReference>
<protein>
    <recommendedName>
        <fullName evidence="1">non-specific serine/threonine protein kinase</fullName>
        <ecNumber evidence="1">2.7.11.1</ecNumber>
    </recommendedName>
</protein>
<keyword evidence="5 10" id="KW-0418">Kinase</keyword>
<reference evidence="11" key="1">
    <citation type="submission" date="2015-07" db="EMBL/GenBank/DDBJ databases">
        <authorList>
            <person name="Teixeira M.M."/>
            <person name="Souza R.C."/>
            <person name="Almeida L.G."/>
            <person name="Vicente V.A."/>
            <person name="de Hoog S."/>
            <person name="Bocca A.L."/>
            <person name="de Almeida S.R."/>
            <person name="Vasconcelos A.T."/>
            <person name="Felipe M.S."/>
        </authorList>
    </citation>
    <scope>NUCLEOTIDE SEQUENCE [LARGE SCALE GENOMIC DNA]</scope>
    <source>
        <strain evidence="11">KSF</strain>
    </source>
</reference>
<dbReference type="Pfam" id="PF00069">
    <property type="entry name" value="Pkinase"/>
    <property type="match status" value="1"/>
</dbReference>
<dbReference type="PROSITE" id="PS50011">
    <property type="entry name" value="PROTEIN_KINASE_DOM"/>
    <property type="match status" value="1"/>
</dbReference>
<keyword evidence="3" id="KW-0808">Transferase</keyword>
<dbReference type="STRING" id="86049.A0A1C1D0J1"/>
<evidence type="ECO:0000256" key="8">
    <source>
        <dbReference type="ARBA" id="ARBA00048679"/>
    </source>
</evidence>
<evidence type="ECO:0000313" key="10">
    <source>
        <dbReference type="EMBL" id="OCT54265.1"/>
    </source>
</evidence>
<name>A0A1C1D0J1_9EURO</name>
<evidence type="ECO:0000256" key="1">
    <source>
        <dbReference type="ARBA" id="ARBA00012513"/>
    </source>
</evidence>
<dbReference type="Proteomes" id="UP000094526">
    <property type="component" value="Unassembled WGS sequence"/>
</dbReference>
<dbReference type="AlphaFoldDB" id="A0A1C1D0J1"/>
<keyword evidence="11" id="KW-1185">Reference proteome</keyword>
<evidence type="ECO:0000256" key="4">
    <source>
        <dbReference type="ARBA" id="ARBA00022741"/>
    </source>
</evidence>
<dbReference type="VEuPathDB" id="FungiDB:CLCR_00274"/>
<comment type="caution">
    <text evidence="10">The sequence shown here is derived from an EMBL/GenBank/DDBJ whole genome shotgun (WGS) entry which is preliminary data.</text>
</comment>
<dbReference type="VEuPathDB" id="FungiDB:G647_10193"/>
<dbReference type="GO" id="GO:0005524">
    <property type="term" value="F:ATP binding"/>
    <property type="evidence" value="ECO:0007669"/>
    <property type="project" value="UniProtKB-KW"/>
</dbReference>
<keyword evidence="6" id="KW-0067">ATP-binding</keyword>
<keyword evidence="2" id="KW-0723">Serine/threonine-protein kinase</keyword>
<dbReference type="InterPro" id="IPR008271">
    <property type="entry name" value="Ser/Thr_kinase_AS"/>
</dbReference>
<dbReference type="InterPro" id="IPR000719">
    <property type="entry name" value="Prot_kinase_dom"/>
</dbReference>
<dbReference type="PANTHER" id="PTHR47634">
    <property type="entry name" value="PROTEIN KINASE DOMAIN-CONTAINING PROTEIN-RELATED"/>
    <property type="match status" value="1"/>
</dbReference>
<dbReference type="InterPro" id="IPR051334">
    <property type="entry name" value="SRPK"/>
</dbReference>
<dbReference type="PROSITE" id="PS00108">
    <property type="entry name" value="PROTEIN_KINASE_ST"/>
    <property type="match status" value="1"/>
</dbReference>
<evidence type="ECO:0000256" key="7">
    <source>
        <dbReference type="ARBA" id="ARBA00047899"/>
    </source>
</evidence>
<dbReference type="SUPFAM" id="SSF56112">
    <property type="entry name" value="Protein kinase-like (PK-like)"/>
    <property type="match status" value="1"/>
</dbReference>
<proteinExistence type="predicted"/>
<organism evidence="10 11">
    <name type="scientific">Cladophialophora carrionii</name>
    <dbReference type="NCBI Taxonomy" id="86049"/>
    <lineage>
        <taxon>Eukaryota</taxon>
        <taxon>Fungi</taxon>
        <taxon>Dikarya</taxon>
        <taxon>Ascomycota</taxon>
        <taxon>Pezizomycotina</taxon>
        <taxon>Eurotiomycetes</taxon>
        <taxon>Chaetothyriomycetidae</taxon>
        <taxon>Chaetothyriales</taxon>
        <taxon>Herpotrichiellaceae</taxon>
        <taxon>Cladophialophora</taxon>
    </lineage>
</organism>
<evidence type="ECO:0000256" key="2">
    <source>
        <dbReference type="ARBA" id="ARBA00022527"/>
    </source>
</evidence>
<gene>
    <name evidence="10" type="ORF">CLCR_00274</name>
</gene>
<evidence type="ECO:0000256" key="3">
    <source>
        <dbReference type="ARBA" id="ARBA00022679"/>
    </source>
</evidence>
<evidence type="ECO:0000259" key="9">
    <source>
        <dbReference type="PROSITE" id="PS50011"/>
    </source>
</evidence>
<dbReference type="GO" id="GO:0050684">
    <property type="term" value="P:regulation of mRNA processing"/>
    <property type="evidence" value="ECO:0007669"/>
    <property type="project" value="TreeGrafter"/>
</dbReference>
<dbReference type="EMBL" id="LGRB01000005">
    <property type="protein sequence ID" value="OCT54265.1"/>
    <property type="molecule type" value="Genomic_DNA"/>
</dbReference>
<dbReference type="GO" id="GO:0000245">
    <property type="term" value="P:spliceosomal complex assembly"/>
    <property type="evidence" value="ECO:0007669"/>
    <property type="project" value="TreeGrafter"/>
</dbReference>
<dbReference type="GO" id="GO:0004674">
    <property type="term" value="F:protein serine/threonine kinase activity"/>
    <property type="evidence" value="ECO:0007669"/>
    <property type="project" value="UniProtKB-KW"/>
</dbReference>
<accession>A0A1C1D0J1</accession>
<dbReference type="OrthoDB" id="5979581at2759"/>
<dbReference type="EC" id="2.7.11.1" evidence="1"/>
<sequence>MHSDMRSLRVWILPPILTAVRPRNRRPPLRGTRTRLHLASSPRGYATGAENALHPSQSVEEETLPHYDPDEFYPVHISEVFNGKYQVVGKLGYGANSTVWLGRDITTDRMSNYVTLKICTKTPTESIDREILAYRHLGSLRSSHPGLPHVRGLIDSFEVVRSDGSHHHCFVHQPLHLTMWDMQRFGGTSTTFPQGMVKSALRYLLQALDFLHTEANITHCDIKLSNIMLTIEDEGVLTDFEDAERQHPCPRKICLCDFGEARIGGSYSYEEIQPEVYKAPEIIMQTDWSHRADIWNVACVAWDLMEKKHLFDARDDEGFHNNRYHVAEMVAYMGIPPMEFQRRSPNTALVFDEEGELTNSTGC</sequence>
<feature type="domain" description="Protein kinase" evidence="9">
    <location>
        <begin position="85"/>
        <end position="363"/>
    </location>
</feature>
<dbReference type="Gene3D" id="3.30.200.20">
    <property type="entry name" value="Phosphorylase Kinase, domain 1"/>
    <property type="match status" value="1"/>
</dbReference>
<comment type="catalytic activity">
    <reaction evidence="7">
        <text>L-threonyl-[protein] + ATP = O-phospho-L-threonyl-[protein] + ADP + H(+)</text>
        <dbReference type="Rhea" id="RHEA:46608"/>
        <dbReference type="Rhea" id="RHEA-COMP:11060"/>
        <dbReference type="Rhea" id="RHEA-COMP:11605"/>
        <dbReference type="ChEBI" id="CHEBI:15378"/>
        <dbReference type="ChEBI" id="CHEBI:30013"/>
        <dbReference type="ChEBI" id="CHEBI:30616"/>
        <dbReference type="ChEBI" id="CHEBI:61977"/>
        <dbReference type="ChEBI" id="CHEBI:456216"/>
        <dbReference type="EC" id="2.7.11.1"/>
    </reaction>
</comment>